<dbReference type="PANTHER" id="PTHR12011:SF347">
    <property type="entry name" value="FI21270P1-RELATED"/>
    <property type="match status" value="1"/>
</dbReference>
<dbReference type="GO" id="GO:0016020">
    <property type="term" value="C:membrane"/>
    <property type="evidence" value="ECO:0007669"/>
    <property type="project" value="UniProtKB-SubCell"/>
</dbReference>
<evidence type="ECO:0000256" key="9">
    <source>
        <dbReference type="SAM" id="MobiDB-lite"/>
    </source>
</evidence>
<dbReference type="AlphaFoldDB" id="A0ABD0KIT8"/>
<keyword evidence="7" id="KW-0675">Receptor</keyword>
<sequence>MALQTFLPAVVFVAIIEASDKVMLTDKTISCRKRVYEGMEFHKASPLSDSWAKCPKGFTGYARWKCLGSQFDPDGPDISDCAPAFPKCPRTESLVRRVLDERHEEYVRIPRKVHPDNSATTAGPQTKNLEPKTASLQTTQTPQTGEIKPKSRDLHSEIMTPGFQISSQPLNITGAETFTHYPFQEVSAENDIFYCLPFADTFACLLSNDTKCKDKDTNYSRMVQRLSNASLSMISEQLQTIRNIWNMKLRSALLVNLMKVFAQFANSLPDRLNTSNPSSTCKLTLTAGMFVVERFALEAAKTLGKGASFLTRDKRVSIKCMNFDPVQDHDTAYVFESEDSVTVKTGKESKNTTSKFDGGDSLHATKSFPNVKTNSRNTTSEESREKNLPRSVQKSSVLLPLNNLKAIMNMTSTDRFQKRHSVPVVFLTFRNYANCLPFEFHNLTTSGNQTLVDQETISHAINSHILTVSVVGDSPTKLTSLTEPLVLTFSHLNTEGGLHPECVFLDMALDQPVWSRQGCELRSTNRTHSVCTCDHLSSFAVVARPSQMDCPKTRTENLKIVTYVLSGVSVTCNLLVELIFCLQTHPLKLTQRIQRHIAGSLLAGEVMFMWGTFSGGPGVEAGTLCTIIAGPAHYFFLIVCMWTAFECVYIFLLVVKKWREMTVGFPIVCAINYGVPAVIVALAAGLVITCLFLMNTIVLLQI</sequence>
<feature type="transmembrane region" description="Helical" evidence="10">
    <location>
        <begin position="593"/>
        <end position="613"/>
    </location>
</feature>
<evidence type="ECO:0000256" key="3">
    <source>
        <dbReference type="ARBA" id="ARBA00022989"/>
    </source>
</evidence>
<feature type="compositionally biased region" description="Basic and acidic residues" evidence="9">
    <location>
        <begin position="379"/>
        <end position="388"/>
    </location>
</feature>
<feature type="region of interest" description="Disordered" evidence="9">
    <location>
        <begin position="113"/>
        <end position="152"/>
    </location>
</feature>
<dbReference type="InterPro" id="IPR036445">
    <property type="entry name" value="GPCR_2_extracell_dom_sf"/>
</dbReference>
<dbReference type="Pfam" id="PF00002">
    <property type="entry name" value="7tm_2"/>
    <property type="match status" value="1"/>
</dbReference>
<evidence type="ECO:0000256" key="1">
    <source>
        <dbReference type="ARBA" id="ARBA00004141"/>
    </source>
</evidence>
<dbReference type="Gene3D" id="4.10.1240.10">
    <property type="entry name" value="GPCR, family 2, extracellular hormone receptor domain"/>
    <property type="match status" value="1"/>
</dbReference>
<reference evidence="14 15" key="1">
    <citation type="journal article" date="2023" name="Sci. Data">
        <title>Genome assembly of the Korean intertidal mud-creeper Batillaria attramentaria.</title>
        <authorList>
            <person name="Patra A.K."/>
            <person name="Ho P.T."/>
            <person name="Jun S."/>
            <person name="Lee S.J."/>
            <person name="Kim Y."/>
            <person name="Won Y.J."/>
        </authorList>
    </citation>
    <scope>NUCLEOTIDE SEQUENCE [LARGE SCALE GENOMIC DNA]</scope>
    <source>
        <strain evidence="14">Wonlab-2016</strain>
    </source>
</reference>
<dbReference type="SMART" id="SM00303">
    <property type="entry name" value="GPS"/>
    <property type="match status" value="1"/>
</dbReference>
<keyword evidence="6" id="KW-1015">Disulfide bond</keyword>
<dbReference type="InterPro" id="IPR046338">
    <property type="entry name" value="GAIN_dom_sf"/>
</dbReference>
<evidence type="ECO:0000256" key="2">
    <source>
        <dbReference type="ARBA" id="ARBA00022692"/>
    </source>
</evidence>
<evidence type="ECO:0000256" key="10">
    <source>
        <dbReference type="SAM" id="Phobius"/>
    </source>
</evidence>
<gene>
    <name evidence="14" type="ORF">BaRGS_00021874</name>
</gene>
<dbReference type="PANTHER" id="PTHR12011">
    <property type="entry name" value="ADHESION G-PROTEIN COUPLED RECEPTOR"/>
    <property type="match status" value="1"/>
</dbReference>
<dbReference type="Gene3D" id="1.20.1070.10">
    <property type="entry name" value="Rhodopsin 7-helix transmembrane proteins"/>
    <property type="match status" value="1"/>
</dbReference>
<evidence type="ECO:0000256" key="8">
    <source>
        <dbReference type="ARBA" id="ARBA00023224"/>
    </source>
</evidence>
<feature type="transmembrane region" description="Helical" evidence="10">
    <location>
        <begin position="667"/>
        <end position="694"/>
    </location>
</feature>
<proteinExistence type="predicted"/>
<keyword evidence="5 10" id="KW-0472">Membrane</keyword>
<dbReference type="InterPro" id="IPR000832">
    <property type="entry name" value="GPCR_2_secretin-like"/>
</dbReference>
<dbReference type="InterPro" id="IPR000203">
    <property type="entry name" value="GPS"/>
</dbReference>
<feature type="signal peptide" evidence="11">
    <location>
        <begin position="1"/>
        <end position="18"/>
    </location>
</feature>
<keyword evidence="2 10" id="KW-0812">Transmembrane</keyword>
<dbReference type="PROSITE" id="PS50221">
    <property type="entry name" value="GAIN_B"/>
    <property type="match status" value="1"/>
</dbReference>
<dbReference type="Gene3D" id="2.60.220.50">
    <property type="match status" value="1"/>
</dbReference>
<comment type="subcellular location">
    <subcellularLocation>
        <location evidence="1">Membrane</location>
        <topology evidence="1">Multi-pass membrane protein</topology>
    </subcellularLocation>
</comment>
<dbReference type="EMBL" id="JACVVK020000172">
    <property type="protein sequence ID" value="KAK7486903.1"/>
    <property type="molecule type" value="Genomic_DNA"/>
</dbReference>
<feature type="region of interest" description="Disordered" evidence="9">
    <location>
        <begin position="346"/>
        <end position="392"/>
    </location>
</feature>
<feature type="chain" id="PRO_5044837326" evidence="11">
    <location>
        <begin position="19"/>
        <end position="702"/>
    </location>
</feature>
<evidence type="ECO:0000256" key="7">
    <source>
        <dbReference type="ARBA" id="ARBA00023170"/>
    </source>
</evidence>
<keyword evidence="4" id="KW-0297">G-protein coupled receptor</keyword>
<feature type="domain" description="GAIN-B" evidence="12">
    <location>
        <begin position="375"/>
        <end position="549"/>
    </location>
</feature>
<keyword evidence="11" id="KW-0732">Signal</keyword>
<dbReference type="GO" id="GO:0004930">
    <property type="term" value="F:G protein-coupled receptor activity"/>
    <property type="evidence" value="ECO:0007669"/>
    <property type="project" value="UniProtKB-KW"/>
</dbReference>
<evidence type="ECO:0000256" key="11">
    <source>
        <dbReference type="SAM" id="SignalP"/>
    </source>
</evidence>
<evidence type="ECO:0000313" key="14">
    <source>
        <dbReference type="EMBL" id="KAK7486903.1"/>
    </source>
</evidence>
<evidence type="ECO:0000259" key="13">
    <source>
        <dbReference type="PROSITE" id="PS50261"/>
    </source>
</evidence>
<feature type="domain" description="G-protein coupled receptors family 2 profile 2" evidence="13">
    <location>
        <begin position="558"/>
        <end position="702"/>
    </location>
</feature>
<evidence type="ECO:0000256" key="4">
    <source>
        <dbReference type="ARBA" id="ARBA00023040"/>
    </source>
</evidence>
<feature type="compositionally biased region" description="Polar residues" evidence="9">
    <location>
        <begin position="367"/>
        <end position="378"/>
    </location>
</feature>
<dbReference type="Pfam" id="PF01825">
    <property type="entry name" value="GPS"/>
    <property type="match status" value="1"/>
</dbReference>
<comment type="caution">
    <text evidence="14">The sequence shown here is derived from an EMBL/GenBank/DDBJ whole genome shotgun (WGS) entry which is preliminary data.</text>
</comment>
<protein>
    <submittedName>
        <fullName evidence="14">Uncharacterized protein</fullName>
    </submittedName>
</protein>
<evidence type="ECO:0000256" key="6">
    <source>
        <dbReference type="ARBA" id="ARBA00023157"/>
    </source>
</evidence>
<feature type="transmembrane region" description="Helical" evidence="10">
    <location>
        <begin position="560"/>
        <end position="581"/>
    </location>
</feature>
<organism evidence="14 15">
    <name type="scientific">Batillaria attramentaria</name>
    <dbReference type="NCBI Taxonomy" id="370345"/>
    <lineage>
        <taxon>Eukaryota</taxon>
        <taxon>Metazoa</taxon>
        <taxon>Spiralia</taxon>
        <taxon>Lophotrochozoa</taxon>
        <taxon>Mollusca</taxon>
        <taxon>Gastropoda</taxon>
        <taxon>Caenogastropoda</taxon>
        <taxon>Sorbeoconcha</taxon>
        <taxon>Cerithioidea</taxon>
        <taxon>Batillariidae</taxon>
        <taxon>Batillaria</taxon>
    </lineage>
</organism>
<name>A0ABD0KIT8_9CAEN</name>
<evidence type="ECO:0000256" key="5">
    <source>
        <dbReference type="ARBA" id="ARBA00023136"/>
    </source>
</evidence>
<feature type="transmembrane region" description="Helical" evidence="10">
    <location>
        <begin position="633"/>
        <end position="655"/>
    </location>
</feature>
<evidence type="ECO:0000313" key="15">
    <source>
        <dbReference type="Proteomes" id="UP001519460"/>
    </source>
</evidence>
<dbReference type="InterPro" id="IPR057244">
    <property type="entry name" value="GAIN_B"/>
</dbReference>
<feature type="compositionally biased region" description="Polar residues" evidence="9">
    <location>
        <begin position="117"/>
        <end position="144"/>
    </location>
</feature>
<keyword evidence="15" id="KW-1185">Reference proteome</keyword>
<dbReference type="PROSITE" id="PS50261">
    <property type="entry name" value="G_PROTEIN_RECEP_F2_4"/>
    <property type="match status" value="1"/>
</dbReference>
<dbReference type="InterPro" id="IPR017981">
    <property type="entry name" value="GPCR_2-like_7TM"/>
</dbReference>
<accession>A0ABD0KIT8</accession>
<evidence type="ECO:0000259" key="12">
    <source>
        <dbReference type="PROSITE" id="PS50221"/>
    </source>
</evidence>
<keyword evidence="3 10" id="KW-1133">Transmembrane helix</keyword>
<dbReference type="Proteomes" id="UP001519460">
    <property type="component" value="Unassembled WGS sequence"/>
</dbReference>
<keyword evidence="8" id="KW-0807">Transducer</keyword>